<dbReference type="Gene3D" id="2.40.30.10">
    <property type="entry name" value="Translation factors"/>
    <property type="match status" value="2"/>
</dbReference>
<dbReference type="GO" id="GO:0003746">
    <property type="term" value="F:translation elongation factor activity"/>
    <property type="evidence" value="ECO:0007669"/>
    <property type="project" value="UniProtKB-KW"/>
</dbReference>
<evidence type="ECO:0000259" key="6">
    <source>
        <dbReference type="Pfam" id="PF03144"/>
    </source>
</evidence>
<proteinExistence type="predicted"/>
<keyword evidence="1" id="KW-0547">Nucleotide-binding</keyword>
<dbReference type="InterPro" id="IPR004161">
    <property type="entry name" value="EFTu-like_2"/>
</dbReference>
<dbReference type="PANTHER" id="PTHR43721:SF22">
    <property type="entry name" value="ELONGATION FACTOR TU, MITOCHONDRIAL"/>
    <property type="match status" value="1"/>
</dbReference>
<dbReference type="PANTHER" id="PTHR43721">
    <property type="entry name" value="ELONGATION FACTOR TU-RELATED"/>
    <property type="match status" value="1"/>
</dbReference>
<name>A0A2I0SY35_9ACTN</name>
<dbReference type="AlphaFoldDB" id="A0A2I0SY35"/>
<dbReference type="EMBL" id="PJOS01000001">
    <property type="protein sequence ID" value="PKT74849.1"/>
    <property type="molecule type" value="Genomic_DNA"/>
</dbReference>
<feature type="domain" description="Translation elongation factor EFTu-like" evidence="6">
    <location>
        <begin position="42"/>
        <end position="110"/>
    </location>
</feature>
<dbReference type="InterPro" id="IPR009001">
    <property type="entry name" value="Transl_elong_EF1A/Init_IF2_C"/>
</dbReference>
<dbReference type="OrthoDB" id="4155786at2"/>
<dbReference type="Proteomes" id="UP000236178">
    <property type="component" value="Unassembled WGS sequence"/>
</dbReference>
<keyword evidence="3" id="KW-0648">Protein biosynthesis</keyword>
<protein>
    <recommendedName>
        <fullName evidence="9">Translation elongation factor EFTu-like domain-containing protein</fullName>
    </recommendedName>
</protein>
<evidence type="ECO:0000313" key="7">
    <source>
        <dbReference type="EMBL" id="PKT74849.1"/>
    </source>
</evidence>
<accession>A0A2I0SY35</accession>
<dbReference type="SUPFAM" id="SSF50447">
    <property type="entry name" value="Translation proteins"/>
    <property type="match status" value="1"/>
</dbReference>
<feature type="domain" description="Translation elongation factor EFTu/EF1A C-terminal" evidence="5">
    <location>
        <begin position="116"/>
        <end position="207"/>
    </location>
</feature>
<dbReference type="InterPro" id="IPR004160">
    <property type="entry name" value="Transl_elong_EFTu/EF1A_C"/>
</dbReference>
<reference evidence="7 8" key="1">
    <citation type="submission" date="2017-12" db="EMBL/GenBank/DDBJ databases">
        <title>Streptomyces populusis sp. nov., a novel endophytic actinobacterium isolated from stems of Populus adenopoda Maxim.</title>
        <authorList>
            <person name="Wang Z."/>
        </authorList>
    </citation>
    <scope>NUCLEOTIDE SEQUENCE [LARGE SCALE GENOMIC DNA]</scope>
    <source>
        <strain evidence="7 8">A249</strain>
    </source>
</reference>
<sequence length="209" mass="22455">MRQAPREPSPARPAEPPFLMSVEDVFHPRRNRSAPRRGRLVIATGRIERGRIRRGDPVEIVGLGADLTTTVADIDHFRVPVAEAGADMNVGVLLPGTVPVALALERGQVLATPGSVSARACFTADIDVLSEEHGGTEIRSGDRLQFHVRSAAVPGTVTLPEGTDVIRPLHRAEATVTLEQAVVLEEGRLFAFRHHGRAAGSGTVTRLSY</sequence>
<dbReference type="Pfam" id="PF03143">
    <property type="entry name" value="GTP_EFTU_D3"/>
    <property type="match status" value="1"/>
</dbReference>
<keyword evidence="8" id="KW-1185">Reference proteome</keyword>
<dbReference type="InterPro" id="IPR009000">
    <property type="entry name" value="Transl_B-barrel_sf"/>
</dbReference>
<keyword evidence="4" id="KW-0342">GTP-binding</keyword>
<dbReference type="InterPro" id="IPR050055">
    <property type="entry name" value="EF-Tu_GTPase"/>
</dbReference>
<evidence type="ECO:0000259" key="5">
    <source>
        <dbReference type="Pfam" id="PF03143"/>
    </source>
</evidence>
<comment type="caution">
    <text evidence="7">The sequence shown here is derived from an EMBL/GenBank/DDBJ whole genome shotgun (WGS) entry which is preliminary data.</text>
</comment>
<organism evidence="7 8">
    <name type="scientific">Streptomyces populi</name>
    <dbReference type="NCBI Taxonomy" id="2058924"/>
    <lineage>
        <taxon>Bacteria</taxon>
        <taxon>Bacillati</taxon>
        <taxon>Actinomycetota</taxon>
        <taxon>Actinomycetes</taxon>
        <taxon>Kitasatosporales</taxon>
        <taxon>Streptomycetaceae</taxon>
        <taxon>Streptomyces</taxon>
    </lineage>
</organism>
<evidence type="ECO:0000256" key="1">
    <source>
        <dbReference type="ARBA" id="ARBA00022741"/>
    </source>
</evidence>
<evidence type="ECO:0008006" key="9">
    <source>
        <dbReference type="Google" id="ProtNLM"/>
    </source>
</evidence>
<dbReference type="Pfam" id="PF03144">
    <property type="entry name" value="GTP_EFTU_D2"/>
    <property type="match status" value="1"/>
</dbReference>
<keyword evidence="2" id="KW-0251">Elongation factor</keyword>
<dbReference type="GO" id="GO:0005525">
    <property type="term" value="F:GTP binding"/>
    <property type="evidence" value="ECO:0007669"/>
    <property type="project" value="UniProtKB-KW"/>
</dbReference>
<evidence type="ECO:0000256" key="4">
    <source>
        <dbReference type="ARBA" id="ARBA00023134"/>
    </source>
</evidence>
<gene>
    <name evidence="7" type="ORF">CW362_00085</name>
</gene>
<evidence type="ECO:0000313" key="8">
    <source>
        <dbReference type="Proteomes" id="UP000236178"/>
    </source>
</evidence>
<dbReference type="SUPFAM" id="SSF50465">
    <property type="entry name" value="EF-Tu/eEF-1alpha/eIF2-gamma C-terminal domain"/>
    <property type="match status" value="1"/>
</dbReference>
<evidence type="ECO:0000256" key="2">
    <source>
        <dbReference type="ARBA" id="ARBA00022768"/>
    </source>
</evidence>
<evidence type="ECO:0000256" key="3">
    <source>
        <dbReference type="ARBA" id="ARBA00022917"/>
    </source>
</evidence>